<evidence type="ECO:0000259" key="1">
    <source>
        <dbReference type="Pfam" id="PF00501"/>
    </source>
</evidence>
<comment type="caution">
    <text evidence="3">The sequence shown here is derived from an EMBL/GenBank/DDBJ whole genome shotgun (WGS) entry which is preliminary data.</text>
</comment>
<evidence type="ECO:0000259" key="2">
    <source>
        <dbReference type="Pfam" id="PF13193"/>
    </source>
</evidence>
<protein>
    <recommendedName>
        <fullName evidence="5">AMP-dependent synthetase/ligase domain-containing protein</fullName>
    </recommendedName>
</protein>
<dbReference type="InterPro" id="IPR045851">
    <property type="entry name" value="AMP-bd_C_sf"/>
</dbReference>
<feature type="domain" description="AMP-dependent synthetase/ligase" evidence="1">
    <location>
        <begin position="21"/>
        <end position="397"/>
    </location>
</feature>
<evidence type="ECO:0000313" key="4">
    <source>
        <dbReference type="Proteomes" id="UP000245119"/>
    </source>
</evidence>
<dbReference type="AlphaFoldDB" id="A0A2T7NCH0"/>
<dbReference type="EMBL" id="PZQS01000014">
    <property type="protein sequence ID" value="PVD18869.1"/>
    <property type="molecule type" value="Genomic_DNA"/>
</dbReference>
<dbReference type="InterPro" id="IPR000873">
    <property type="entry name" value="AMP-dep_synth/lig_dom"/>
</dbReference>
<reference evidence="3 4" key="1">
    <citation type="submission" date="2018-04" db="EMBL/GenBank/DDBJ databases">
        <title>The genome of golden apple snail Pomacea canaliculata provides insight into stress tolerance and invasive adaptation.</title>
        <authorList>
            <person name="Liu C."/>
            <person name="Liu B."/>
            <person name="Ren Y."/>
            <person name="Zhang Y."/>
            <person name="Wang H."/>
            <person name="Li S."/>
            <person name="Jiang F."/>
            <person name="Yin L."/>
            <person name="Zhang G."/>
            <person name="Qian W."/>
            <person name="Fan W."/>
        </authorList>
    </citation>
    <scope>NUCLEOTIDE SEQUENCE [LARGE SCALE GENOMIC DNA]</scope>
    <source>
        <strain evidence="3">SZHN2017</strain>
        <tissue evidence="3">Muscle</tissue>
    </source>
</reference>
<dbReference type="PROSITE" id="PS00455">
    <property type="entry name" value="AMP_BINDING"/>
    <property type="match status" value="1"/>
</dbReference>
<sequence>MFGLSADDTVTSRLRYWSVTSPETLAFAYVTPDGQRFAYTRKELFSMSRRAASWLSKRNVCKSDVVLCLVPTSPEQTFIALGTALLGATVMCTNMQYRDGSDISPLMKTGDVTAVVVDETDQQAIVALQTFIPNLSAPSVISEAVPSLKSVIFCNRFSQLSFLVAVAAEEEGDLADVSPDDVTTIFATSGSSGQPKLVARTHSQVMTMGLNYYQCNLQTHSSLKMDVHYNPSSFGWVSGYPFLYLTTGQTRVVPYINGAPPDDEAKFTMDLMKREGVVSAFQLPQAMKTLLARADLLHCDVTWCLDLIVTGGIAIRTDIALVIGTLTTRLVVLYGSTEVGIVTYKTYDDPLKVVNFNCGKPVDGIAVKIVDDNLREVPPNSKGEIMIKHNGLFPGYLKHTGLTADATPEDGWFLPRDLAYINNEGDLFVEGRQSEVIAIGSWMMYPQLLESHLMKCPGVHDVAVVAIPDKDFENLPCVCVVQDPRPEAPLVLPEDLLRACAEYFQDSFRQVNKQRDVAVPPVCLVFDKFPLNPNGKVQRRALRALAVERLGLNDN</sequence>
<dbReference type="Gene3D" id="3.30.300.30">
    <property type="match status" value="1"/>
</dbReference>
<feature type="domain" description="AMP-binding enzyme C-terminal" evidence="2">
    <location>
        <begin position="449"/>
        <end position="536"/>
    </location>
</feature>
<dbReference type="PANTHER" id="PTHR24096">
    <property type="entry name" value="LONG-CHAIN-FATTY-ACID--COA LIGASE"/>
    <property type="match status" value="1"/>
</dbReference>
<dbReference type="InterPro" id="IPR020845">
    <property type="entry name" value="AMP-binding_CS"/>
</dbReference>
<dbReference type="Proteomes" id="UP000245119">
    <property type="component" value="Linkage Group LG14"/>
</dbReference>
<dbReference type="CDD" id="cd04433">
    <property type="entry name" value="AFD_class_I"/>
    <property type="match status" value="1"/>
</dbReference>
<dbReference type="Pfam" id="PF13193">
    <property type="entry name" value="AMP-binding_C"/>
    <property type="match status" value="1"/>
</dbReference>
<name>A0A2T7NCH0_POMCA</name>
<evidence type="ECO:0008006" key="5">
    <source>
        <dbReference type="Google" id="ProtNLM"/>
    </source>
</evidence>
<dbReference type="GO" id="GO:0003824">
    <property type="term" value="F:catalytic activity"/>
    <property type="evidence" value="ECO:0007669"/>
    <property type="project" value="UniProtKB-ARBA"/>
</dbReference>
<evidence type="ECO:0000313" key="3">
    <source>
        <dbReference type="EMBL" id="PVD18869.1"/>
    </source>
</evidence>
<dbReference type="Gene3D" id="3.40.50.12780">
    <property type="entry name" value="N-terminal domain of ligase-like"/>
    <property type="match status" value="1"/>
</dbReference>
<dbReference type="OrthoDB" id="5953112at2759"/>
<dbReference type="InterPro" id="IPR042099">
    <property type="entry name" value="ANL_N_sf"/>
</dbReference>
<organism evidence="3 4">
    <name type="scientific">Pomacea canaliculata</name>
    <name type="common">Golden apple snail</name>
    <dbReference type="NCBI Taxonomy" id="400727"/>
    <lineage>
        <taxon>Eukaryota</taxon>
        <taxon>Metazoa</taxon>
        <taxon>Spiralia</taxon>
        <taxon>Lophotrochozoa</taxon>
        <taxon>Mollusca</taxon>
        <taxon>Gastropoda</taxon>
        <taxon>Caenogastropoda</taxon>
        <taxon>Architaenioglossa</taxon>
        <taxon>Ampullarioidea</taxon>
        <taxon>Ampullariidae</taxon>
        <taxon>Pomacea</taxon>
    </lineage>
</organism>
<dbReference type="InterPro" id="IPR025110">
    <property type="entry name" value="AMP-bd_C"/>
</dbReference>
<gene>
    <name evidence="3" type="ORF">C0Q70_21426</name>
</gene>
<proteinExistence type="predicted"/>
<dbReference type="SUPFAM" id="SSF56801">
    <property type="entry name" value="Acetyl-CoA synthetase-like"/>
    <property type="match status" value="1"/>
</dbReference>
<keyword evidence="4" id="KW-1185">Reference proteome</keyword>
<dbReference type="STRING" id="400727.A0A2T7NCH0"/>
<accession>A0A2T7NCH0</accession>
<dbReference type="Pfam" id="PF00501">
    <property type="entry name" value="AMP-binding"/>
    <property type="match status" value="1"/>
</dbReference>